<dbReference type="Proteomes" id="UP001515500">
    <property type="component" value="Chromosome 6"/>
</dbReference>
<accession>A0AB40BKK6</accession>
<dbReference type="RefSeq" id="XP_039126903.1">
    <property type="nucleotide sequence ID" value="XM_039270969.1"/>
</dbReference>
<evidence type="ECO:0000313" key="1">
    <source>
        <dbReference type="Proteomes" id="UP001515500"/>
    </source>
</evidence>
<protein>
    <submittedName>
        <fullName evidence="2">Lectin-like</fullName>
    </submittedName>
</protein>
<dbReference type="PANTHER" id="PTHR48478:SF1">
    <property type="entry name" value="LECTIN-LIKE"/>
    <property type="match status" value="1"/>
</dbReference>
<reference evidence="2" key="1">
    <citation type="submission" date="2025-08" db="UniProtKB">
        <authorList>
            <consortium name="RefSeq"/>
        </authorList>
    </citation>
    <scope>IDENTIFICATION</scope>
</reference>
<dbReference type="PANTHER" id="PTHR48478">
    <property type="entry name" value="LECTIN-LIKE"/>
    <property type="match status" value="1"/>
</dbReference>
<dbReference type="InterPro" id="IPR025886">
    <property type="entry name" value="PP2-like"/>
</dbReference>
<gene>
    <name evidence="2" type="primary">LOC120263048</name>
</gene>
<organism evidence="1 2">
    <name type="scientific">Dioscorea cayennensis subsp. rotundata</name>
    <name type="common">White Guinea yam</name>
    <name type="synonym">Dioscorea rotundata</name>
    <dbReference type="NCBI Taxonomy" id="55577"/>
    <lineage>
        <taxon>Eukaryota</taxon>
        <taxon>Viridiplantae</taxon>
        <taxon>Streptophyta</taxon>
        <taxon>Embryophyta</taxon>
        <taxon>Tracheophyta</taxon>
        <taxon>Spermatophyta</taxon>
        <taxon>Magnoliopsida</taxon>
        <taxon>Liliopsida</taxon>
        <taxon>Dioscoreales</taxon>
        <taxon>Dioscoreaceae</taxon>
        <taxon>Dioscorea</taxon>
    </lineage>
</organism>
<evidence type="ECO:0000313" key="2">
    <source>
        <dbReference type="RefSeq" id="XP_039126903.1"/>
    </source>
</evidence>
<dbReference type="GO" id="GO:0030246">
    <property type="term" value="F:carbohydrate binding"/>
    <property type="evidence" value="ECO:0007669"/>
    <property type="project" value="InterPro"/>
</dbReference>
<dbReference type="GeneID" id="120263048"/>
<sequence>MCIKAEEVVHESNKKECLQFSHKMSQQQQASDNHKHWDALADNKFSISTKGLDIVWGDDGRFWRKVPISKDDKPELNYGEGMELLQVCWLEVRGTLNLEETHLLPNKTYKLFYIIKFKVDAFGWDYGPVPLHLVTPDGCKLRRNDNFGVYKKDAWHKVFGGEFKVGSTGKEIVKFAINGFNTPCWKGGMVLHGVLIEPKDNHFLYIHIIE</sequence>
<dbReference type="InterPro" id="IPR052147">
    <property type="entry name" value="PP2-like/Lectin"/>
</dbReference>
<proteinExistence type="predicted"/>
<keyword evidence="1" id="KW-1185">Reference proteome</keyword>
<dbReference type="AlphaFoldDB" id="A0AB40BKK6"/>
<dbReference type="Pfam" id="PF14299">
    <property type="entry name" value="PP2"/>
    <property type="match status" value="1"/>
</dbReference>
<name>A0AB40BKK6_DIOCR</name>